<feature type="domain" description="CHAD" evidence="1">
    <location>
        <begin position="19"/>
        <end position="296"/>
    </location>
</feature>
<dbReference type="PANTHER" id="PTHR39339">
    <property type="entry name" value="SLR1444 PROTEIN"/>
    <property type="match status" value="1"/>
</dbReference>
<proteinExistence type="predicted"/>
<dbReference type="PROSITE" id="PS51708">
    <property type="entry name" value="CHAD"/>
    <property type="match status" value="1"/>
</dbReference>
<dbReference type="PANTHER" id="PTHR39339:SF1">
    <property type="entry name" value="CHAD DOMAIN-CONTAINING PROTEIN"/>
    <property type="match status" value="1"/>
</dbReference>
<gene>
    <name evidence="2" type="ORF">GCM10010969_39670</name>
</gene>
<dbReference type="SMART" id="SM00880">
    <property type="entry name" value="CHAD"/>
    <property type="match status" value="1"/>
</dbReference>
<dbReference type="EMBL" id="BMLN01000019">
    <property type="protein sequence ID" value="GGO09335.1"/>
    <property type="molecule type" value="Genomic_DNA"/>
</dbReference>
<evidence type="ECO:0000313" key="2">
    <source>
        <dbReference type="EMBL" id="GGO09335.1"/>
    </source>
</evidence>
<dbReference type="InterPro" id="IPR038186">
    <property type="entry name" value="CHAD_dom_sf"/>
</dbReference>
<reference evidence="3" key="1">
    <citation type="journal article" date="2019" name="Int. J. Syst. Evol. Microbiol.">
        <title>The Global Catalogue of Microorganisms (GCM) 10K type strain sequencing project: providing services to taxonomists for standard genome sequencing and annotation.</title>
        <authorList>
            <consortium name="The Broad Institute Genomics Platform"/>
            <consortium name="The Broad Institute Genome Sequencing Center for Infectious Disease"/>
            <person name="Wu L."/>
            <person name="Ma J."/>
        </authorList>
    </citation>
    <scope>NUCLEOTIDE SEQUENCE [LARGE SCALE GENOMIC DNA]</scope>
    <source>
        <strain evidence="3">CGMCC 1.6964</strain>
    </source>
</reference>
<evidence type="ECO:0000313" key="3">
    <source>
        <dbReference type="Proteomes" id="UP000606653"/>
    </source>
</evidence>
<dbReference type="Gene3D" id="1.40.20.10">
    <property type="entry name" value="CHAD domain"/>
    <property type="match status" value="1"/>
</dbReference>
<evidence type="ECO:0000259" key="1">
    <source>
        <dbReference type="PROSITE" id="PS51708"/>
    </source>
</evidence>
<name>A0ABQ2LBL3_9BACL</name>
<protein>
    <recommendedName>
        <fullName evidence="1">CHAD domain-containing protein</fullName>
    </recommendedName>
</protein>
<sequence>MKESDIMTNEQKKAGAVAVADQTEEWRKALNELYAEFRKRSRAALKNYDVEDVHQARVSARKLLTLLPVLDPEDKTGLYRPIKQAQKRFGRVRDADVLIGEFKDLRKEAKQADRTEEAQLFKRMAKLEKEERRTQREKLSRKLPKIVNGKLDRKWKAFLKEDLPELAGQANIQSGLRELKDDYRKRRHFYQVTADREGVYSDEALDALHQVRIAAKRCRYTAEAAEFAIDAKQAEEAEHFKMIQKQLGDVNDRHVRIQIADEYGPEALGADEESWNRFRNRLDGQLREAMAEVGEL</sequence>
<organism evidence="2 3">
    <name type="scientific">Saccharibacillus kuerlensis</name>
    <dbReference type="NCBI Taxonomy" id="459527"/>
    <lineage>
        <taxon>Bacteria</taxon>
        <taxon>Bacillati</taxon>
        <taxon>Bacillota</taxon>
        <taxon>Bacilli</taxon>
        <taxon>Bacillales</taxon>
        <taxon>Paenibacillaceae</taxon>
        <taxon>Saccharibacillus</taxon>
    </lineage>
</organism>
<keyword evidence="3" id="KW-1185">Reference proteome</keyword>
<comment type="caution">
    <text evidence="2">The sequence shown here is derived from an EMBL/GenBank/DDBJ whole genome shotgun (WGS) entry which is preliminary data.</text>
</comment>
<dbReference type="InterPro" id="IPR007899">
    <property type="entry name" value="CHAD_dom"/>
</dbReference>
<accession>A0ABQ2LBL3</accession>
<dbReference type="Proteomes" id="UP000606653">
    <property type="component" value="Unassembled WGS sequence"/>
</dbReference>
<dbReference type="Pfam" id="PF05235">
    <property type="entry name" value="CHAD"/>
    <property type="match status" value="1"/>
</dbReference>